<dbReference type="SUPFAM" id="SSF56322">
    <property type="entry name" value="ADC synthase"/>
    <property type="match status" value="1"/>
</dbReference>
<feature type="region of interest" description="Disordered" evidence="6">
    <location>
        <begin position="1"/>
        <end position="21"/>
    </location>
</feature>
<dbReference type="EMBL" id="MPNT01000006">
    <property type="protein sequence ID" value="OJZ74331.1"/>
    <property type="molecule type" value="Genomic_DNA"/>
</dbReference>
<name>A0A1Q4HXA7_9MYCO</name>
<dbReference type="GO" id="GO:0043904">
    <property type="term" value="F:isochorismate pyruvate lyase activity"/>
    <property type="evidence" value="ECO:0007669"/>
    <property type="project" value="UniProtKB-UniRule"/>
</dbReference>
<dbReference type="GO" id="GO:0016833">
    <property type="term" value="F:oxo-acid-lyase activity"/>
    <property type="evidence" value="ECO:0007669"/>
    <property type="project" value="InterPro"/>
</dbReference>
<protein>
    <recommendedName>
        <fullName evidence="5">Salicylate synthase</fullName>
        <ecNumber evidence="5">4.2.99.21</ecNumber>
    </recommendedName>
</protein>
<evidence type="ECO:0000256" key="3">
    <source>
        <dbReference type="ARBA" id="ARBA00022842"/>
    </source>
</evidence>
<dbReference type="GO" id="GO:0046872">
    <property type="term" value="F:metal ion binding"/>
    <property type="evidence" value="ECO:0007669"/>
    <property type="project" value="UniProtKB-KW"/>
</dbReference>
<feature type="domain" description="Chorismate-utilising enzyme C-terminal" evidence="7">
    <location>
        <begin position="185"/>
        <end position="438"/>
    </location>
</feature>
<comment type="caution">
    <text evidence="8">The sequence shown here is derived from an EMBL/GenBank/DDBJ whole genome shotgun (WGS) entry which is preliminary data.</text>
</comment>
<feature type="compositionally biased region" description="Polar residues" evidence="6">
    <location>
        <begin position="1"/>
        <end position="16"/>
    </location>
</feature>
<organism evidence="8 9">
    <name type="scientific">Mycobacterium paraffinicum</name>
    <dbReference type="NCBI Taxonomy" id="53378"/>
    <lineage>
        <taxon>Bacteria</taxon>
        <taxon>Bacillati</taxon>
        <taxon>Actinomycetota</taxon>
        <taxon>Actinomycetes</taxon>
        <taxon>Mycobacteriales</taxon>
        <taxon>Mycobacteriaceae</taxon>
        <taxon>Mycobacterium</taxon>
    </lineage>
</organism>
<dbReference type="PANTHER" id="PTHR11236">
    <property type="entry name" value="AMINOBENZOATE/ANTHRANILATE SYNTHASE"/>
    <property type="match status" value="1"/>
</dbReference>
<evidence type="ECO:0000256" key="1">
    <source>
        <dbReference type="ARBA" id="ARBA00001946"/>
    </source>
</evidence>
<keyword evidence="9" id="KW-1185">Reference proteome</keyword>
<evidence type="ECO:0000256" key="5">
    <source>
        <dbReference type="NCBIfam" id="TIGR03494"/>
    </source>
</evidence>
<comment type="cofactor">
    <cofactor evidence="1">
        <name>Mg(2+)</name>
        <dbReference type="ChEBI" id="CHEBI:18420"/>
    </cofactor>
</comment>
<dbReference type="AlphaFoldDB" id="A0A1Q4HXA7"/>
<dbReference type="STRING" id="53378.BRW65_08620"/>
<reference evidence="8 9" key="1">
    <citation type="submission" date="2016-11" db="EMBL/GenBank/DDBJ databases">
        <title>Genome sequences of unsequenced Mycobacteria.</title>
        <authorList>
            <person name="Greninger A.L."/>
            <person name="Fang F."/>
            <person name="Jerome K.R."/>
        </authorList>
    </citation>
    <scope>NUCLEOTIDE SEQUENCE [LARGE SCALE GENOMIC DNA]</scope>
    <source>
        <strain evidence="8 9">M11</strain>
    </source>
</reference>
<evidence type="ECO:0000313" key="9">
    <source>
        <dbReference type="Proteomes" id="UP000186438"/>
    </source>
</evidence>
<dbReference type="NCBIfam" id="TIGR03494">
    <property type="entry name" value="salicyl_syn"/>
    <property type="match status" value="1"/>
</dbReference>
<dbReference type="Pfam" id="PF00425">
    <property type="entry name" value="Chorismate_bind"/>
    <property type="match status" value="1"/>
</dbReference>
<evidence type="ECO:0000256" key="6">
    <source>
        <dbReference type="SAM" id="MobiDB-lite"/>
    </source>
</evidence>
<evidence type="ECO:0000259" key="7">
    <source>
        <dbReference type="Pfam" id="PF00425"/>
    </source>
</evidence>
<gene>
    <name evidence="8" type="ORF">BRW65_08620</name>
</gene>
<dbReference type="EC" id="4.2.99.21" evidence="5"/>
<evidence type="ECO:0000313" key="8">
    <source>
        <dbReference type="EMBL" id="OJZ74331.1"/>
    </source>
</evidence>
<keyword evidence="2" id="KW-0479">Metal-binding</keyword>
<dbReference type="InterPro" id="IPR019999">
    <property type="entry name" value="Anth_synth_I-like"/>
</dbReference>
<dbReference type="InterPro" id="IPR005801">
    <property type="entry name" value="ADC_synthase"/>
</dbReference>
<dbReference type="GO" id="GO:0000162">
    <property type="term" value="P:L-tryptophan biosynthetic process"/>
    <property type="evidence" value="ECO:0007669"/>
    <property type="project" value="TreeGrafter"/>
</dbReference>
<dbReference type="GO" id="GO:0008909">
    <property type="term" value="F:isochorismate synthase activity"/>
    <property type="evidence" value="ECO:0007669"/>
    <property type="project" value="UniProtKB-UniRule"/>
</dbReference>
<dbReference type="PRINTS" id="PR00095">
    <property type="entry name" value="ANTSNTHASEI"/>
</dbReference>
<dbReference type="InterPro" id="IPR019996">
    <property type="entry name" value="Salicylate_synthase"/>
</dbReference>
<keyword evidence="3" id="KW-0460">Magnesium</keyword>
<evidence type="ECO:0000256" key="4">
    <source>
        <dbReference type="ARBA" id="ARBA00023239"/>
    </source>
</evidence>
<evidence type="ECO:0000256" key="2">
    <source>
        <dbReference type="ARBA" id="ARBA00022723"/>
    </source>
</evidence>
<sequence length="450" mass="48915">MTEVSVQTSSPGSASSPIPLPAHVHPADLAAELATRLPEHAGEEYLVYERGGQWVLASGVRAMIELDSDEMRVIRDGVTQRQQWSGRPGPVLGEAVDRLLLETDQLFGWIAFEFGVYRYGLQQRLAPRTPLARVFWPRTRIVVTREQVEFWGATASHRDTVLGLLGDGLPEMRQARPVDVIADPSGYRSRVASAVGEIAGGRYHKVILSRSLEVPFPLDFPSTYRLGRRHNTPVRSFLLRLGGIRAVGYSPELVAAVRDDGTVVTEPLAGTRALGRGVARDRQARDDLESNSKEIVEHAISVRSSLQEMTEITEPGSAVVTDFMTVRERGSVQHLGSTVSGRLGPANDRMDALEALFPAVTASGIPKAGGVEAILRLDEGPRGLYSGAVVMFSADGGLDAALSLRAAYERDGKTWLRAGAGIIEASTPEREFEETCEKLSTLAPYLVARQ</sequence>
<accession>A0A1Q4HXA7</accession>
<dbReference type="Proteomes" id="UP000186438">
    <property type="component" value="Unassembled WGS sequence"/>
</dbReference>
<dbReference type="Gene3D" id="3.60.120.10">
    <property type="entry name" value="Anthranilate synthase"/>
    <property type="match status" value="1"/>
</dbReference>
<dbReference type="InterPro" id="IPR015890">
    <property type="entry name" value="Chorismate_C"/>
</dbReference>
<dbReference type="OrthoDB" id="3518032at2"/>
<dbReference type="RefSeq" id="WP_073873610.1">
    <property type="nucleotide sequence ID" value="NZ_MPNT01000006.1"/>
</dbReference>
<keyword evidence="4" id="KW-0456">Lyase</keyword>
<dbReference type="PANTHER" id="PTHR11236:SF48">
    <property type="entry name" value="ISOCHORISMATE SYNTHASE MENF"/>
    <property type="match status" value="1"/>
</dbReference>
<proteinExistence type="predicted"/>